<dbReference type="Proteomes" id="UP000176626">
    <property type="component" value="Unassembled WGS sequence"/>
</dbReference>
<proteinExistence type="predicted"/>
<evidence type="ECO:0000313" key="2">
    <source>
        <dbReference type="Proteomes" id="UP000176626"/>
    </source>
</evidence>
<comment type="caution">
    <text evidence="1">The sequence shown here is derived from an EMBL/GenBank/DDBJ whole genome shotgun (WGS) entry which is preliminary data.</text>
</comment>
<protein>
    <submittedName>
        <fullName evidence="1">Uncharacterized protein</fullName>
    </submittedName>
</protein>
<dbReference type="EMBL" id="MHJN01000038">
    <property type="protein sequence ID" value="OGY68090.1"/>
    <property type="molecule type" value="Genomic_DNA"/>
</dbReference>
<evidence type="ECO:0000313" key="1">
    <source>
        <dbReference type="EMBL" id="OGY68090.1"/>
    </source>
</evidence>
<gene>
    <name evidence="1" type="ORF">A2214_01595</name>
</gene>
<accession>A0A1G1ZWF0</accession>
<organism evidence="1 2">
    <name type="scientific">Candidatus Harrisonbacteria bacterium RIFOXYA1_FULL_48_8</name>
    <dbReference type="NCBI Taxonomy" id="1798411"/>
    <lineage>
        <taxon>Bacteria</taxon>
        <taxon>Candidatus Harrisoniibacteriota</taxon>
    </lineage>
</organism>
<sequence>MTLLKNFAIIVIVPLLEEAAMSAPSRFAKSAEAREAGWVSRRHKTLDSRAEAVDAHEAKMAAERREAIERRWQKIPSVNSLPDIEKLSLADRIRRAPSPVVLKWLISEAGRCQFASEATRCKWERLAEQRWAELVRKGA</sequence>
<dbReference type="AlphaFoldDB" id="A0A1G1ZWF0"/>
<reference evidence="1 2" key="1">
    <citation type="journal article" date="2016" name="Nat. Commun.">
        <title>Thousands of microbial genomes shed light on interconnected biogeochemical processes in an aquifer system.</title>
        <authorList>
            <person name="Anantharaman K."/>
            <person name="Brown C.T."/>
            <person name="Hug L.A."/>
            <person name="Sharon I."/>
            <person name="Castelle C.J."/>
            <person name="Probst A.J."/>
            <person name="Thomas B.C."/>
            <person name="Singh A."/>
            <person name="Wilkins M.J."/>
            <person name="Karaoz U."/>
            <person name="Brodie E.L."/>
            <person name="Williams K.H."/>
            <person name="Hubbard S.S."/>
            <person name="Banfield J.F."/>
        </authorList>
    </citation>
    <scope>NUCLEOTIDE SEQUENCE [LARGE SCALE GENOMIC DNA]</scope>
</reference>
<name>A0A1G1ZWF0_9BACT</name>